<evidence type="ECO:0000313" key="7">
    <source>
        <dbReference type="Proteomes" id="UP000242231"/>
    </source>
</evidence>
<dbReference type="Proteomes" id="UP000242231">
    <property type="component" value="Unassembled WGS sequence"/>
</dbReference>
<dbReference type="PRINTS" id="PR00039">
    <property type="entry name" value="HTHLYSR"/>
</dbReference>
<dbReference type="InterPro" id="IPR036390">
    <property type="entry name" value="WH_DNA-bd_sf"/>
</dbReference>
<keyword evidence="7" id="KW-1185">Reference proteome</keyword>
<dbReference type="SUPFAM" id="SSF53850">
    <property type="entry name" value="Periplasmic binding protein-like II"/>
    <property type="match status" value="1"/>
</dbReference>
<dbReference type="InterPro" id="IPR058163">
    <property type="entry name" value="LysR-type_TF_proteobact-type"/>
</dbReference>
<comment type="caution">
    <text evidence="6">The sequence shown here is derived from an EMBL/GenBank/DDBJ whole genome shotgun (WGS) entry which is preliminary data.</text>
</comment>
<reference evidence="7" key="1">
    <citation type="submission" date="2016-11" db="EMBL/GenBank/DDBJ databases">
        <authorList>
            <person name="Sisinthy S."/>
            <person name="Ara S."/>
            <person name="Gundlapally S.R."/>
        </authorList>
    </citation>
    <scope>NUCLEOTIDE SEQUENCE [LARGE SCALE GENOMIC DNA]</scope>
    <source>
        <strain evidence="7">V1-41</strain>
    </source>
</reference>
<evidence type="ECO:0000259" key="5">
    <source>
        <dbReference type="PROSITE" id="PS50931"/>
    </source>
</evidence>
<dbReference type="Gene3D" id="1.10.10.10">
    <property type="entry name" value="Winged helix-like DNA-binding domain superfamily/Winged helix DNA-binding domain"/>
    <property type="match status" value="1"/>
</dbReference>
<feature type="domain" description="HTH lysR-type" evidence="5">
    <location>
        <begin position="1"/>
        <end position="56"/>
    </location>
</feature>
<dbReference type="PANTHER" id="PTHR30537:SF79">
    <property type="entry name" value="TRANSCRIPTIONAL REGULATOR-RELATED"/>
    <property type="match status" value="1"/>
</dbReference>
<keyword evidence="3" id="KW-0238">DNA-binding</keyword>
<dbReference type="AlphaFoldDB" id="A0A2P5TQT7"/>
<dbReference type="Pfam" id="PF00126">
    <property type="entry name" value="HTH_1"/>
    <property type="match status" value="1"/>
</dbReference>
<comment type="similarity">
    <text evidence="1">Belongs to the LysR transcriptional regulatory family.</text>
</comment>
<dbReference type="EMBL" id="MPZM01000002">
    <property type="protein sequence ID" value="PPL18163.1"/>
    <property type="molecule type" value="Genomic_DNA"/>
</dbReference>
<dbReference type="SUPFAM" id="SSF46785">
    <property type="entry name" value="Winged helix' DNA-binding domain"/>
    <property type="match status" value="1"/>
</dbReference>
<dbReference type="PROSITE" id="PS50931">
    <property type="entry name" value="HTH_LYSR"/>
    <property type="match status" value="1"/>
</dbReference>
<dbReference type="InterPro" id="IPR000847">
    <property type="entry name" value="LysR_HTH_N"/>
</dbReference>
<dbReference type="InterPro" id="IPR036388">
    <property type="entry name" value="WH-like_DNA-bd_sf"/>
</dbReference>
<dbReference type="Pfam" id="PF03466">
    <property type="entry name" value="LysR_substrate"/>
    <property type="match status" value="1"/>
</dbReference>
<dbReference type="InterPro" id="IPR005119">
    <property type="entry name" value="LysR_subst-bd"/>
</dbReference>
<keyword evidence="4" id="KW-0804">Transcription</keyword>
<evidence type="ECO:0000256" key="3">
    <source>
        <dbReference type="ARBA" id="ARBA00023125"/>
    </source>
</evidence>
<organism evidence="6 7">
    <name type="scientific">Oceanisphaera arctica</name>
    <dbReference type="NCBI Taxonomy" id="641510"/>
    <lineage>
        <taxon>Bacteria</taxon>
        <taxon>Pseudomonadati</taxon>
        <taxon>Pseudomonadota</taxon>
        <taxon>Gammaproteobacteria</taxon>
        <taxon>Aeromonadales</taxon>
        <taxon>Aeromonadaceae</taxon>
        <taxon>Oceanisphaera</taxon>
    </lineage>
</organism>
<dbReference type="Gene3D" id="3.40.190.10">
    <property type="entry name" value="Periplasmic binding protein-like II"/>
    <property type="match status" value="2"/>
</dbReference>
<dbReference type="GO" id="GO:0003700">
    <property type="term" value="F:DNA-binding transcription factor activity"/>
    <property type="evidence" value="ECO:0007669"/>
    <property type="project" value="InterPro"/>
</dbReference>
<evidence type="ECO:0000256" key="1">
    <source>
        <dbReference type="ARBA" id="ARBA00009437"/>
    </source>
</evidence>
<gene>
    <name evidence="6" type="ORF">UN63_01210</name>
</gene>
<proteinExistence type="inferred from homology"/>
<sequence>MKTLQGFEAAARLLSFRQAATELNLSHQAISNQVLMLENSLGQRLFLREGRQVQLTTFGRRLYPVVREALDNLVHCCEQIRNEGHEQPLRIHTYLTLSLRWLSSRLPHFRQRYPGIDVQLFSTIHEFGLDEGNADLGLLLRPDFIPTHLSWTPLSRFNLYPVCHPDLIDGAVRLPDPLALLEYPLIRISSEQWQWQDWFSALGYKNVHIPQPLTVNSTAVALEMALNGEGITLTYDPVVDKELTERRLIRPVADCVDSIGHWGFIYRRDREQDRQIRSFITWLQADMAWQSSNPAVAGAENFSAAAGSDSFSL</sequence>
<name>A0A2P5TQT7_9GAMM</name>
<accession>A0A2P5TQT7</accession>
<evidence type="ECO:0000313" key="6">
    <source>
        <dbReference type="EMBL" id="PPL18163.1"/>
    </source>
</evidence>
<dbReference type="GO" id="GO:0043565">
    <property type="term" value="F:sequence-specific DNA binding"/>
    <property type="evidence" value="ECO:0007669"/>
    <property type="project" value="TreeGrafter"/>
</dbReference>
<evidence type="ECO:0000256" key="2">
    <source>
        <dbReference type="ARBA" id="ARBA00023015"/>
    </source>
</evidence>
<protein>
    <recommendedName>
        <fullName evidence="5">HTH lysR-type domain-containing protein</fullName>
    </recommendedName>
</protein>
<evidence type="ECO:0000256" key="4">
    <source>
        <dbReference type="ARBA" id="ARBA00023163"/>
    </source>
</evidence>
<dbReference type="GO" id="GO:0006351">
    <property type="term" value="P:DNA-templated transcription"/>
    <property type="evidence" value="ECO:0007669"/>
    <property type="project" value="TreeGrafter"/>
</dbReference>
<dbReference type="PANTHER" id="PTHR30537">
    <property type="entry name" value="HTH-TYPE TRANSCRIPTIONAL REGULATOR"/>
    <property type="match status" value="1"/>
</dbReference>
<keyword evidence="2" id="KW-0805">Transcription regulation</keyword>